<dbReference type="Pfam" id="PF01992">
    <property type="entry name" value="vATP-synt_AC39"/>
    <property type="match status" value="1"/>
</dbReference>
<dbReference type="Proteomes" id="UP000016412">
    <property type="component" value="Unassembled WGS sequence"/>
</dbReference>
<dbReference type="EMBL" id="AVQI01000030">
    <property type="protein sequence ID" value="ERK03806.1"/>
    <property type="molecule type" value="Genomic_DNA"/>
</dbReference>
<comment type="caution">
    <text evidence="1">The sequence shown here is derived from an EMBL/GenBank/DDBJ whole genome shotgun (WGS) entry which is preliminary data.</text>
</comment>
<proteinExistence type="predicted"/>
<dbReference type="SUPFAM" id="SSF103486">
    <property type="entry name" value="V-type ATP synthase subunit C"/>
    <property type="match status" value="1"/>
</dbReference>
<sequence>MEYSGAASYVNAKAAGMLRKAFVGERASALFAVKTLPELWTLVFGTEVPLIPQTMLGEKLEEEAEDRFLAQYISLVEMYDKPHAILTELLYFYVIENLKTISAALCLKEEKMPHLSALGSYGVLDYKAWPDIASITKGTPFAWYDSVPDIHDQHIVNAKLDSQYVKLMWQCVNEVRGEIKKPVVDFFTHYYVMQNIVWALRLKVYYDMKKEEILTHLAYADDRHETSDPLAAPAIAILDKAVDTYADWKDWQYAPLLNPHEEGAVWKLDPRWMEDACKVDINRRAERLFHRYPLTDVVLISWFKIKQHECDIIRTAAESIRLNVGAEEGMKIAGVAANARS</sequence>
<dbReference type="AlphaFoldDB" id="U2LHQ0"/>
<keyword evidence="4" id="KW-1185">Reference proteome</keyword>
<evidence type="ECO:0000313" key="1">
    <source>
        <dbReference type="EMBL" id="ERF61004.1"/>
    </source>
</evidence>
<dbReference type="eggNOG" id="COG1527">
    <property type="taxonomic scope" value="Bacteria"/>
</dbReference>
<dbReference type="RefSeq" id="WP_021330065.1">
    <property type="nucleotide sequence ID" value="NZ_AUZJ01000020.1"/>
</dbReference>
<evidence type="ECO:0000313" key="3">
    <source>
        <dbReference type="Proteomes" id="UP000016412"/>
    </source>
</evidence>
<protein>
    <submittedName>
        <fullName evidence="1">ATP synthase, subunit C</fullName>
    </submittedName>
</protein>
<reference evidence="3 4" key="1">
    <citation type="submission" date="2013-08" db="EMBL/GenBank/DDBJ databases">
        <authorList>
            <person name="Durkin A.S."/>
            <person name="Haft D.R."/>
            <person name="McCorrison J."/>
            <person name="Torralba M."/>
            <person name="Gillis M."/>
            <person name="Haft D.H."/>
            <person name="Methe B."/>
            <person name="Sutton G."/>
            <person name="Nelson K.E."/>
        </authorList>
    </citation>
    <scope>NUCLEOTIDE SEQUENCE [LARGE SCALE GENOMIC DNA]</scope>
    <source>
        <strain evidence="2 4">ATCC 35536</strain>
        <strain evidence="1 3">VPI DR56BR1116</strain>
    </source>
</reference>
<organism evidence="1 3">
    <name type="scientific">Treponema socranskii subsp. socranskii VPI DR56BR1116 = ATCC 35536</name>
    <dbReference type="NCBI Taxonomy" id="1125725"/>
    <lineage>
        <taxon>Bacteria</taxon>
        <taxon>Pseudomonadati</taxon>
        <taxon>Spirochaetota</taxon>
        <taxon>Spirochaetia</taxon>
        <taxon>Spirochaetales</taxon>
        <taxon>Treponemataceae</taxon>
        <taxon>Treponema</taxon>
    </lineage>
</organism>
<evidence type="ECO:0000313" key="2">
    <source>
        <dbReference type="EMBL" id="ERK03806.1"/>
    </source>
</evidence>
<accession>U2LHQ0</accession>
<dbReference type="InterPro" id="IPR002843">
    <property type="entry name" value="ATPase_V0-cplx_csu/dsu"/>
</dbReference>
<dbReference type="Proteomes" id="UP000016646">
    <property type="component" value="Unassembled WGS sequence"/>
</dbReference>
<dbReference type="PATRIC" id="fig|1125725.3.peg.1049"/>
<dbReference type="GO" id="GO:0046961">
    <property type="term" value="F:proton-transporting ATPase activity, rotational mechanism"/>
    <property type="evidence" value="ECO:0007669"/>
    <property type="project" value="InterPro"/>
</dbReference>
<dbReference type="STRING" id="1125725.HMPREF1325_1274"/>
<dbReference type="EMBL" id="AUZJ01000020">
    <property type="protein sequence ID" value="ERF61004.1"/>
    <property type="molecule type" value="Genomic_DNA"/>
</dbReference>
<gene>
    <name evidence="2" type="ORF">HMPREF0860_1967</name>
    <name evidence="1" type="ORF">HMPREF1325_1274</name>
</gene>
<dbReference type="OrthoDB" id="363307at2"/>
<name>U2LHQ0_TRESO</name>
<evidence type="ECO:0000313" key="4">
    <source>
        <dbReference type="Proteomes" id="UP000016646"/>
    </source>
</evidence>
<dbReference type="InterPro" id="IPR036079">
    <property type="entry name" value="ATPase_csu/dsu_sf"/>
</dbReference>